<evidence type="ECO:0000256" key="6">
    <source>
        <dbReference type="ARBA" id="ARBA00022989"/>
    </source>
</evidence>
<organism evidence="17 18">
    <name type="scientific">Rosa chinensis</name>
    <name type="common">China rose</name>
    <dbReference type="NCBI Taxonomy" id="74649"/>
    <lineage>
        <taxon>Eukaryota</taxon>
        <taxon>Viridiplantae</taxon>
        <taxon>Streptophyta</taxon>
        <taxon>Embryophyta</taxon>
        <taxon>Tracheophyta</taxon>
        <taxon>Spermatophyta</taxon>
        <taxon>Magnoliopsida</taxon>
        <taxon>eudicotyledons</taxon>
        <taxon>Gunneridae</taxon>
        <taxon>Pentapetalae</taxon>
        <taxon>rosids</taxon>
        <taxon>fabids</taxon>
        <taxon>Rosales</taxon>
        <taxon>Rosaceae</taxon>
        <taxon>Rosoideae</taxon>
        <taxon>Rosoideae incertae sedis</taxon>
        <taxon>Rosa</taxon>
    </lineage>
</organism>
<comment type="caution">
    <text evidence="17">The sequence shown here is derived from an EMBL/GenBank/DDBJ whole genome shotgun (WGS) entry which is preliminary data.</text>
</comment>
<keyword evidence="12 13" id="KW-0407">Ion channel</keyword>
<dbReference type="Pfam" id="PF10613">
    <property type="entry name" value="Lig_chan-Glu_bd"/>
    <property type="match status" value="1"/>
</dbReference>
<evidence type="ECO:0000256" key="7">
    <source>
        <dbReference type="ARBA" id="ARBA00023065"/>
    </source>
</evidence>
<proteinExistence type="inferred from homology"/>
<name>A0A2P6Q4G4_ROSCH</name>
<evidence type="ECO:0000256" key="10">
    <source>
        <dbReference type="ARBA" id="ARBA00023180"/>
    </source>
</evidence>
<evidence type="ECO:0000256" key="4">
    <source>
        <dbReference type="ARBA" id="ARBA00022692"/>
    </source>
</evidence>
<dbReference type="STRING" id="74649.A0A2P6Q4G4"/>
<evidence type="ECO:0000256" key="2">
    <source>
        <dbReference type="ARBA" id="ARBA00008685"/>
    </source>
</evidence>
<dbReference type="InterPro" id="IPR015683">
    <property type="entry name" value="Ionotropic_Glu_rcpt"/>
</dbReference>
<keyword evidence="10" id="KW-0325">Glycoprotein</keyword>
<dbReference type="SMART" id="SM00079">
    <property type="entry name" value="PBPe"/>
    <property type="match status" value="1"/>
</dbReference>
<dbReference type="FunFam" id="1.10.287.70:FF:000037">
    <property type="entry name" value="Glutamate receptor"/>
    <property type="match status" value="1"/>
</dbReference>
<dbReference type="CDD" id="cd19990">
    <property type="entry name" value="PBP1_GABAb_receptor_plant"/>
    <property type="match status" value="1"/>
</dbReference>
<evidence type="ECO:0000256" key="3">
    <source>
        <dbReference type="ARBA" id="ARBA00022448"/>
    </source>
</evidence>
<comment type="function">
    <text evidence="13">Glutamate-gated receptor that probably acts as non-selective cation channel.</text>
</comment>
<keyword evidence="8 13" id="KW-0472">Membrane</keyword>
<accession>A0A2P6Q4G4</accession>
<dbReference type="GO" id="GO:0016020">
    <property type="term" value="C:membrane"/>
    <property type="evidence" value="ECO:0007669"/>
    <property type="project" value="UniProtKB-SubCell"/>
</dbReference>
<dbReference type="Pfam" id="PF01094">
    <property type="entry name" value="ANF_receptor"/>
    <property type="match status" value="1"/>
</dbReference>
<dbReference type="SMR" id="A0A2P6Q4G4"/>
<keyword evidence="3 13" id="KW-0813">Transport</keyword>
<feature type="transmembrane region" description="Helical" evidence="15">
    <location>
        <begin position="590"/>
        <end position="608"/>
    </location>
</feature>
<evidence type="ECO:0000256" key="12">
    <source>
        <dbReference type="ARBA" id="ARBA00023303"/>
    </source>
</evidence>
<dbReference type="InterPro" id="IPR001320">
    <property type="entry name" value="Iontro_rcpt_C"/>
</dbReference>
<evidence type="ECO:0000256" key="13">
    <source>
        <dbReference type="PIRNR" id="PIRNR037090"/>
    </source>
</evidence>
<protein>
    <recommendedName>
        <fullName evidence="13">Glutamate receptor</fullName>
    </recommendedName>
</protein>
<feature type="transmembrane region" description="Helical" evidence="15">
    <location>
        <begin position="12"/>
        <end position="31"/>
    </location>
</feature>
<dbReference type="InterPro" id="IPR028082">
    <property type="entry name" value="Peripla_BP_I"/>
</dbReference>
<dbReference type="OrthoDB" id="5984008at2759"/>
<dbReference type="AlphaFoldDB" id="A0A2P6Q4G4"/>
<dbReference type="InterPro" id="IPR019594">
    <property type="entry name" value="Glu/Gly-bd"/>
</dbReference>
<keyword evidence="6 15" id="KW-1133">Transmembrane helix</keyword>
<comment type="similarity">
    <text evidence="2 13">Belongs to the glutamate-gated ion channel (TC 1.A.10.1) family.</text>
</comment>
<dbReference type="GO" id="GO:0015276">
    <property type="term" value="F:ligand-gated monoatomic ion channel activity"/>
    <property type="evidence" value="ECO:0007669"/>
    <property type="project" value="InterPro"/>
</dbReference>
<keyword evidence="11 13" id="KW-1071">Ligand-gated ion channel</keyword>
<dbReference type="Proteomes" id="UP000238479">
    <property type="component" value="Chromosome 5"/>
</dbReference>
<dbReference type="InterPro" id="IPR001828">
    <property type="entry name" value="ANF_lig-bd_rcpt"/>
</dbReference>
<evidence type="ECO:0000259" key="16">
    <source>
        <dbReference type="SMART" id="SM00079"/>
    </source>
</evidence>
<feature type="transmembrane region" description="Helical" evidence="15">
    <location>
        <begin position="825"/>
        <end position="846"/>
    </location>
</feature>
<feature type="disulfide bond" evidence="14">
    <location>
        <begin position="753"/>
        <end position="808"/>
    </location>
</feature>
<evidence type="ECO:0000256" key="1">
    <source>
        <dbReference type="ARBA" id="ARBA00004141"/>
    </source>
</evidence>
<dbReference type="Gene3D" id="1.10.287.70">
    <property type="match status" value="1"/>
</dbReference>
<evidence type="ECO:0000313" key="17">
    <source>
        <dbReference type="EMBL" id="PRQ29071.1"/>
    </source>
</evidence>
<dbReference type="Pfam" id="PF00060">
    <property type="entry name" value="Lig_chan"/>
    <property type="match status" value="1"/>
</dbReference>
<dbReference type="EMBL" id="PDCK01000043">
    <property type="protein sequence ID" value="PRQ29071.1"/>
    <property type="molecule type" value="Genomic_DNA"/>
</dbReference>
<evidence type="ECO:0000313" key="18">
    <source>
        <dbReference type="Proteomes" id="UP000238479"/>
    </source>
</evidence>
<dbReference type="InterPro" id="IPR044440">
    <property type="entry name" value="GABAb_receptor_plant_PBP1"/>
</dbReference>
<evidence type="ECO:0000256" key="14">
    <source>
        <dbReference type="PIRSR" id="PIRSR037090-50"/>
    </source>
</evidence>
<keyword evidence="4 15" id="KW-0812">Transmembrane</keyword>
<dbReference type="PANTHER" id="PTHR18966">
    <property type="entry name" value="IONOTROPIC GLUTAMATE RECEPTOR"/>
    <property type="match status" value="1"/>
</dbReference>
<keyword evidence="18" id="KW-1185">Reference proteome</keyword>
<keyword evidence="14" id="KW-1015">Disulfide bond</keyword>
<dbReference type="Gene3D" id="3.40.190.10">
    <property type="entry name" value="Periplasmic binding protein-like II"/>
    <property type="match status" value="3"/>
</dbReference>
<dbReference type="Gramene" id="PRQ29071">
    <property type="protein sequence ID" value="PRQ29071"/>
    <property type="gene ID" value="RchiOBHm_Chr5g0009861"/>
</dbReference>
<evidence type="ECO:0000256" key="5">
    <source>
        <dbReference type="ARBA" id="ARBA00022729"/>
    </source>
</evidence>
<sequence length="866" mass="96867">MSYSTAKTVQRLAILFPLLIIYLLFNLSYAVEAEDEKKITNIGAIIDVNSRIGKEQKAAMEIAAENFNNQSDTHELILHFRDSGRDPFLAAYAAKHLKREQKVQVVIGMETWQEAVTVADVVKNLSDQIPVISFAAPTISPPLIQRRWPSLIRMATDGAAQMKCIGDIVNAYNWKRVVVIYEDDGYGGGVGRLAILSETLRNVGSTIELRIVLPRLSEPDTNWDEIKKQLLEISNVNSRAFIVLQSSLPTVTGLFKVARKMGFVGNDSAWIITESIASLLDPHGNYDMEGTLGIKTYYANESSSYAEFQKEFQAKHAEENNSKPGIYALRAYDTINAISQAIEGIPNNTTSTSLQGMITRSLSNYNGLSGKMQLKGGEVPLDSPRFRIINIVGGKTDNELNFWIPDFGFSESLEKVSDKYRSNDGVGKVIWPGNPTLPSKGWAMPTDEKPMKILLPAYHENFVRHISGENSNEMGKEGLCLGKEKHGLCSGKIYDGLSIDLFCCVLSKLNYSLPHEFELFNKANGTYNDMVELVYNKTFDAVIGDMTVLASRIDKVDFTQPYLESGLSLIVPDKSNESTWLFMKPFTWQMWVASCAILIYTMLIIWFLEGPSSPEFDGPLMNQIATATWFSFSSLFFAHREKIYSNLTRVVFIVWLFVVFILNSSYTANLSSMLTIQRLSPNVTDIEMLRTTNSLVGCDNDSFVRDYLENVLQLKNIETVESNLKPDTFSSNTRLSAVFLELPYAEVFMNDYCEGFTNTKATYSFGGFSFAFQKGSPIARNFSKVILDLLENGKMRELRDHWLNPSKCPTNTTSDMPENLTIESFWGIFVISGATSTLCLLSSAILKKFGHQAASGTRPENSVQVL</sequence>
<dbReference type="InterPro" id="IPR017103">
    <property type="entry name" value="Iontropic_Glu_rcpt_pln"/>
</dbReference>
<keyword evidence="5" id="KW-0732">Signal</keyword>
<evidence type="ECO:0000256" key="15">
    <source>
        <dbReference type="SAM" id="Phobius"/>
    </source>
</evidence>
<dbReference type="PIRSF" id="PIRSF037090">
    <property type="entry name" value="Iontro_Glu-like_rcpt_pln"/>
    <property type="match status" value="1"/>
</dbReference>
<gene>
    <name evidence="17" type="ORF">RchiOBHm_Chr5g0009861</name>
</gene>
<dbReference type="Gene3D" id="3.40.50.2300">
    <property type="match status" value="1"/>
</dbReference>
<evidence type="ECO:0000256" key="9">
    <source>
        <dbReference type="ARBA" id="ARBA00023170"/>
    </source>
</evidence>
<dbReference type="SUPFAM" id="SSF53850">
    <property type="entry name" value="Periplasmic binding protein-like II"/>
    <property type="match status" value="1"/>
</dbReference>
<comment type="subcellular location">
    <subcellularLocation>
        <location evidence="1">Membrane</location>
        <topology evidence="1">Multi-pass membrane protein</topology>
    </subcellularLocation>
</comment>
<evidence type="ECO:0000256" key="11">
    <source>
        <dbReference type="ARBA" id="ARBA00023286"/>
    </source>
</evidence>
<feature type="domain" description="Ionotropic glutamate receptor C-terminal" evidence="16">
    <location>
        <begin position="486"/>
        <end position="805"/>
    </location>
</feature>
<keyword evidence="7 13" id="KW-0406">Ion transport</keyword>
<dbReference type="OMA" id="PERSAWM"/>
<keyword evidence="9 13" id="KW-0675">Receptor</keyword>
<dbReference type="SUPFAM" id="SSF53822">
    <property type="entry name" value="Periplasmic binding protein-like I"/>
    <property type="match status" value="1"/>
</dbReference>
<dbReference type="FunFam" id="3.40.50.2300:FF:000188">
    <property type="entry name" value="Glutamate receptor"/>
    <property type="match status" value="1"/>
</dbReference>
<reference evidence="17 18" key="1">
    <citation type="journal article" date="2018" name="Nat. Genet.">
        <title>The Rosa genome provides new insights in the design of modern roses.</title>
        <authorList>
            <person name="Bendahmane M."/>
        </authorList>
    </citation>
    <scope>NUCLEOTIDE SEQUENCE [LARGE SCALE GENOMIC DNA]</scope>
    <source>
        <strain evidence="18">cv. Old Blush</strain>
    </source>
</reference>
<feature type="transmembrane region" description="Helical" evidence="15">
    <location>
        <begin position="650"/>
        <end position="668"/>
    </location>
</feature>
<evidence type="ECO:0000256" key="8">
    <source>
        <dbReference type="ARBA" id="ARBA00023136"/>
    </source>
</evidence>